<dbReference type="Pfam" id="PF14429">
    <property type="entry name" value="DOCK-C2"/>
    <property type="match status" value="1"/>
</dbReference>
<evidence type="ECO:0000256" key="5">
    <source>
        <dbReference type="PROSITE-ProRule" id="PRU00983"/>
    </source>
</evidence>
<dbReference type="Pfam" id="PF16172">
    <property type="entry name" value="DOCK_N"/>
    <property type="match status" value="1"/>
</dbReference>
<organism evidence="9 10">
    <name type="scientific">Oncorhynchus tshawytscha</name>
    <name type="common">Chinook salmon</name>
    <name type="synonym">Salmo tshawytscha</name>
    <dbReference type="NCBI Taxonomy" id="74940"/>
    <lineage>
        <taxon>Eukaryota</taxon>
        <taxon>Metazoa</taxon>
        <taxon>Chordata</taxon>
        <taxon>Craniata</taxon>
        <taxon>Vertebrata</taxon>
        <taxon>Euteleostomi</taxon>
        <taxon>Actinopterygii</taxon>
        <taxon>Neopterygii</taxon>
        <taxon>Teleostei</taxon>
        <taxon>Protacanthopterygii</taxon>
        <taxon>Salmoniformes</taxon>
        <taxon>Salmonidae</taxon>
        <taxon>Salmoninae</taxon>
        <taxon>Oncorhynchus</taxon>
    </lineage>
</organism>
<dbReference type="GO" id="GO:0005886">
    <property type="term" value="C:plasma membrane"/>
    <property type="evidence" value="ECO:0007669"/>
    <property type="project" value="TreeGrafter"/>
</dbReference>
<reference evidence="10" key="1">
    <citation type="journal article" date="2018" name="PLoS ONE">
        <title>Chinook salmon (Oncorhynchus tshawytscha) genome and transcriptome.</title>
        <authorList>
            <person name="Christensen K.A."/>
            <person name="Leong J.S."/>
            <person name="Sakhrani D."/>
            <person name="Biagi C.A."/>
            <person name="Minkley D.R."/>
            <person name="Withler R.E."/>
            <person name="Rondeau E.B."/>
            <person name="Koop B.F."/>
            <person name="Devlin R.H."/>
        </authorList>
    </citation>
    <scope>NUCLEOTIDE SEQUENCE [LARGE SCALE GENOMIC DNA]</scope>
</reference>
<dbReference type="PROSITE" id="PS51651">
    <property type="entry name" value="DOCKER"/>
    <property type="match status" value="1"/>
</dbReference>
<evidence type="ECO:0008006" key="11">
    <source>
        <dbReference type="Google" id="ProtNLM"/>
    </source>
</evidence>
<dbReference type="FunFam" id="1.20.1270.350:FF:000001">
    <property type="entry name" value="dedicator of cytokinesis protein 4"/>
    <property type="match status" value="1"/>
</dbReference>
<dbReference type="InterPro" id="IPR046769">
    <property type="entry name" value="DOCKER_Lobe_A"/>
</dbReference>
<dbReference type="Pfam" id="PF23554">
    <property type="entry name" value="TPR_DOCK"/>
    <property type="match status" value="1"/>
</dbReference>
<keyword evidence="4" id="KW-0344">Guanine-nucleotide releasing factor</keyword>
<dbReference type="Gene3D" id="1.25.40.410">
    <property type="match status" value="1"/>
</dbReference>
<dbReference type="Gene3D" id="1.20.1270.350">
    <property type="entry name" value="Dedicator of cytokinesis N-terminal subdomain"/>
    <property type="match status" value="1"/>
</dbReference>
<evidence type="ECO:0000256" key="4">
    <source>
        <dbReference type="ARBA" id="ARBA00022658"/>
    </source>
</evidence>
<dbReference type="FunFam" id="2.60.40.150:FF:000045">
    <property type="entry name" value="Dedicator of cytokinesis protein 4"/>
    <property type="match status" value="1"/>
</dbReference>
<evidence type="ECO:0000256" key="3">
    <source>
        <dbReference type="ARBA" id="ARBA00022553"/>
    </source>
</evidence>
<feature type="compositionally biased region" description="Low complexity" evidence="6">
    <location>
        <begin position="1827"/>
        <end position="1846"/>
    </location>
</feature>
<dbReference type="GO" id="GO:0031267">
    <property type="term" value="F:small GTPase binding"/>
    <property type="evidence" value="ECO:0007669"/>
    <property type="project" value="TreeGrafter"/>
</dbReference>
<dbReference type="InterPro" id="IPR027357">
    <property type="entry name" value="DOCKER_dom"/>
</dbReference>
<reference evidence="9" key="3">
    <citation type="submission" date="2025-09" db="UniProtKB">
        <authorList>
            <consortium name="Ensembl"/>
        </authorList>
    </citation>
    <scope>IDENTIFICATION</scope>
</reference>
<name>A0AAZ3RHU9_ONCTS</name>
<dbReference type="InterPro" id="IPR043161">
    <property type="entry name" value="DOCK_C_lobe_A"/>
</dbReference>
<evidence type="ECO:0000313" key="10">
    <source>
        <dbReference type="Proteomes" id="UP000694402"/>
    </source>
</evidence>
<dbReference type="PROSITE" id="PS51650">
    <property type="entry name" value="C2_DOCK"/>
    <property type="match status" value="1"/>
</dbReference>
<evidence type="ECO:0000256" key="1">
    <source>
        <dbReference type="ARBA" id="ARBA00004496"/>
    </source>
</evidence>
<dbReference type="PANTHER" id="PTHR45653:SF4">
    <property type="entry name" value="DEDICATOR OF CYTOKINESIS PROTEIN 3"/>
    <property type="match status" value="1"/>
</dbReference>
<comment type="similarity">
    <text evidence="5">Belongs to the DOCK family.</text>
</comment>
<feature type="region of interest" description="Disordered" evidence="6">
    <location>
        <begin position="1793"/>
        <end position="1869"/>
    </location>
</feature>
<evidence type="ECO:0000259" key="8">
    <source>
        <dbReference type="PROSITE" id="PS51651"/>
    </source>
</evidence>
<dbReference type="InterPro" id="IPR037811">
    <property type="entry name" value="C2_Dock-B"/>
</dbReference>
<feature type="domain" description="C2 DOCK-type" evidence="7">
    <location>
        <begin position="393"/>
        <end position="571"/>
    </location>
</feature>
<dbReference type="InterPro" id="IPR046773">
    <property type="entry name" value="DOCKER_Lobe_C"/>
</dbReference>
<dbReference type="PANTHER" id="PTHR45653">
    <property type="entry name" value="DEDICATOR OF CYTOKINESIS"/>
    <property type="match status" value="1"/>
</dbReference>
<dbReference type="Gene3D" id="2.60.40.150">
    <property type="entry name" value="C2 domain"/>
    <property type="match status" value="1"/>
</dbReference>
<dbReference type="GO" id="GO:0005085">
    <property type="term" value="F:guanyl-nucleotide exchange factor activity"/>
    <property type="evidence" value="ECO:0007669"/>
    <property type="project" value="UniProtKB-KW"/>
</dbReference>
<dbReference type="GO" id="GO:0007264">
    <property type="term" value="P:small GTPase-mediated signal transduction"/>
    <property type="evidence" value="ECO:0007669"/>
    <property type="project" value="InterPro"/>
</dbReference>
<dbReference type="InterPro" id="IPR027007">
    <property type="entry name" value="C2_DOCK-type_domain"/>
</dbReference>
<sequence>MWLLRGLSLEIGETIQILEKCEGKLGIFPTSYIHLKKAIVTNRGQYETVVPVEDPIVTEVTSTLQEWALLWKQLYVKHKVDLFYKLRHVMNELFDLRRQMLSGHLTQDQVKDVKRHITIRLDWGNEHLGLDLVPRKEFEMVDADQISVSDLYKMHLSSRHSVQQSTTQADSVRRSHGVEPCRIPIPHHLFVSLKSFTYNTMGEDTDVFFSLYDLREGKQISEKFMVRLNKNEGPKNTDKVDRLCALFTDLSNKDMKRDLYIVSQVIRTGRMLLNDSKKGPPHVQYRRPYGCAVLAMSDVLQTISELKEEKEFVLKVYTCNNENEWYQIHENIIRKSSTKYTAPSTNYGLIISLQLLRGEMEQIRRENPMIFNRGVAITRKLGFPDVIMPGDIRNDLYLTLERGDFERGGKSVQKNIEVSVYVLYADGEILKDCISLGSGEPHISEHRSFVLYHNNSPRWSEVVKLPIPIDRFRGSHLRFEFRHCSTKDKAEKKLFGFAFTPLMREDGTTLSDESHELYVYKCDENATFSNHALYLGLPCCKEDFNGCPNIPSSLIFQRSTKETLWISTQLSSTKLTQNVDLLALLKWKAHPDRVMDILGRLRHVSGEEIVKFLQDILDTLFSILDDNTDKYGPLVFQSLVFIINLLRDSKYYHFRPVMDTYIQKHFAGALAYKELIRCLKWYMDRSAEVVKQDHIQEAMRALEYLLKFIIQSRILYSRATCGMEEEQFRASIQELFQSIRFVLSLDSRSSETLIFTQAALLNSFPAIFDELLQMFTVQEVAEFVRGTLGSMPSTVHIGQSMDVVKLQSIARTVDSRLFSFPESRRILLPVVLHHIHLHLRQQKELLICSGILSSIFSIIKTSSLDTPVQEDIEMMVESLLDVLLQTLLAIMSKSQSQEAVRGHRCPQCTAEITGEYVSCLLSLLRQMSEIHFQHLLDNFQSKEELKEFLLKIFCVFRNLMKLSVFPRDWNVMRLLTSNIIVTTAQCLSPALNKNFTEADFDFKVWNSYFSLAVLYINQPSLQLENTTPAKRKNVLDKYGDMRVMMAYELFSMWQNLGENKIHFIPGMIGPFLGVTLVPQGEVRNIMIPIFHDMMDWEQRKNGNFKQVEAELIDKLDSLVSEGKGDENYRELFSLLTQLFGPYPSLLEKIEQETWRETGISFVTSVTRLMERLLDYRDCMKGDETENKKIGCTVNLLNFYKSEINKEEMYIRYIHKLCGMHLQAENYTEAAFTLLLYWELLHWEERPLREFLHYPAQSEWHRKEGLCRKVINYFNKGKCWEYGIPLCRELAYQYETLYDYQSLSWIRKMEAAYYDNIMEQQRLEPEFFRVGFYGRKFPFFLRNKEFVCRGHDYERLEAFQQRMLGEFPQAIAMQHPNQPDEAILQCDAQYLQIYAVSAVPENVNVLQMDRVPDRIKSFYRVNNVRRFRYDRPFHKGSKDRENEFKSLWIERTTLILTHPLPGISRWFEVEKRELIEVSPLENAIYVVENKNHELRTLISQYQHKQLHGNINLLSMCLNGVIDAAVNGGIARYQEVMIPWLNEFSHTVSVLTQVHILGAGLAVHDKLVHPEMRPLHKKLIDQFQMMRSSLYGLPGLDKLSPACSGASTPRGILATHSPMSPDSFKVMHRHSPLNLLGSIRHSSSSLSSHTSSETGNLVILTDGMVVEHPEDVYRMQVCLHARVVPAVPTDRTLSHVSPPQKIHNPNLRYGKCSPSLPDKYRNNREMLMLLPPHRERPSSAMYPNITENGQPTNFQRALFHQVIGPCKPCSDPNLSVAEKGHFSMHFDAFHHQNSDLPPALPARSSLRKSALHPIPASPTSPQSQSGLDGSNSTLSGSASSGVSSLSESNFVGQSCSTESHGTTRHPADALDTVSVTPSMAHTTWATDGEDLGMDSPSGSYLPVRYSVSESEILDGSKPPPCRSHSSPVVITPLITNIPYLREGCIPEEEGCIPARPMPMPRKISQPLITSKEEQAKVAWEHGIAEE</sequence>
<dbReference type="InterPro" id="IPR042455">
    <property type="entry name" value="DOCK_N_sub1"/>
</dbReference>
<dbReference type="Gene3D" id="1.20.58.740">
    <property type="match status" value="1"/>
</dbReference>
<gene>
    <name evidence="9" type="primary">DOCK3</name>
</gene>
<accession>A0AAZ3RHU9</accession>
<reference evidence="9" key="2">
    <citation type="submission" date="2025-08" db="UniProtKB">
        <authorList>
            <consortium name="Ensembl"/>
        </authorList>
    </citation>
    <scope>IDENTIFICATION</scope>
</reference>
<evidence type="ECO:0000256" key="2">
    <source>
        <dbReference type="ARBA" id="ARBA00022490"/>
    </source>
</evidence>
<dbReference type="Proteomes" id="UP000694402">
    <property type="component" value="Unassembled WGS sequence"/>
</dbReference>
<protein>
    <recommendedName>
        <fullName evidence="11">Dedicator of cytokinesis 3</fullName>
    </recommendedName>
</protein>
<comment type="subcellular location">
    <subcellularLocation>
        <location evidence="1">Cytoplasm</location>
    </subcellularLocation>
</comment>
<feature type="domain" description="DOCKER" evidence="8">
    <location>
        <begin position="1200"/>
        <end position="1597"/>
    </location>
</feature>
<keyword evidence="10" id="KW-1185">Reference proteome</keyword>
<evidence type="ECO:0000256" key="6">
    <source>
        <dbReference type="SAM" id="MobiDB-lite"/>
    </source>
</evidence>
<dbReference type="GeneTree" id="ENSGT00940000155514"/>
<proteinExistence type="inferred from homology"/>
<dbReference type="Pfam" id="PF06920">
    <property type="entry name" value="DHR-2_Lobe_A"/>
    <property type="match status" value="1"/>
</dbReference>
<keyword evidence="2" id="KW-0963">Cytoplasm</keyword>
<dbReference type="GO" id="GO:0005737">
    <property type="term" value="C:cytoplasm"/>
    <property type="evidence" value="ECO:0007669"/>
    <property type="project" value="UniProtKB-SubCell"/>
</dbReference>
<dbReference type="InterPro" id="IPR043162">
    <property type="entry name" value="DOCK_C_lobe_C"/>
</dbReference>
<dbReference type="InterPro" id="IPR046770">
    <property type="entry name" value="DOCKER_Lobe_B"/>
</dbReference>
<dbReference type="InterPro" id="IPR026791">
    <property type="entry name" value="DOCK"/>
</dbReference>
<evidence type="ECO:0000313" key="9">
    <source>
        <dbReference type="Ensembl" id="ENSOTSP00005141182.1"/>
    </source>
</evidence>
<dbReference type="Ensembl" id="ENSOTST00005143846.1">
    <property type="protein sequence ID" value="ENSOTSP00005141182.1"/>
    <property type="gene ID" value="ENSOTSG00005004638.2"/>
</dbReference>
<dbReference type="Pfam" id="PF20421">
    <property type="entry name" value="DHR-2_Lobe_C"/>
    <property type="match status" value="1"/>
</dbReference>
<feature type="compositionally biased region" description="Polar residues" evidence="6">
    <location>
        <begin position="1847"/>
        <end position="1858"/>
    </location>
</feature>
<dbReference type="InterPro" id="IPR032376">
    <property type="entry name" value="DOCK_N"/>
</dbReference>
<keyword evidence="3" id="KW-0597">Phosphoprotein</keyword>
<dbReference type="InterPro" id="IPR056372">
    <property type="entry name" value="TPR_DOCK"/>
</dbReference>
<evidence type="ECO:0000259" key="7">
    <source>
        <dbReference type="PROSITE" id="PS51650"/>
    </source>
</evidence>
<dbReference type="Pfam" id="PF20422">
    <property type="entry name" value="DHR-2_Lobe_B"/>
    <property type="match status" value="1"/>
</dbReference>
<feature type="compositionally biased region" description="Polar residues" evidence="6">
    <location>
        <begin position="1815"/>
        <end position="1826"/>
    </location>
</feature>
<dbReference type="InterPro" id="IPR035892">
    <property type="entry name" value="C2_domain_sf"/>
</dbReference>
<dbReference type="FunFam" id="1.25.40.410:FF:000003">
    <property type="entry name" value="Dedicator of cytokinesis protein 4"/>
    <property type="match status" value="1"/>
</dbReference>
<dbReference type="CDD" id="cd08695">
    <property type="entry name" value="C2_Dock-B"/>
    <property type="match status" value="1"/>
</dbReference>